<organism evidence="2 3">
    <name type="scientific">Xenotaenia resolanae</name>
    <dbReference type="NCBI Taxonomy" id="208358"/>
    <lineage>
        <taxon>Eukaryota</taxon>
        <taxon>Metazoa</taxon>
        <taxon>Chordata</taxon>
        <taxon>Craniata</taxon>
        <taxon>Vertebrata</taxon>
        <taxon>Euteleostomi</taxon>
        <taxon>Actinopterygii</taxon>
        <taxon>Neopterygii</taxon>
        <taxon>Teleostei</taxon>
        <taxon>Neoteleostei</taxon>
        <taxon>Acanthomorphata</taxon>
        <taxon>Ovalentaria</taxon>
        <taxon>Atherinomorphae</taxon>
        <taxon>Cyprinodontiformes</taxon>
        <taxon>Goodeidae</taxon>
        <taxon>Xenotaenia</taxon>
    </lineage>
</organism>
<evidence type="ECO:0000313" key="3">
    <source>
        <dbReference type="Proteomes" id="UP001444071"/>
    </source>
</evidence>
<accession>A0ABV0WS30</accession>
<dbReference type="EMBL" id="JAHRIM010063548">
    <property type="protein sequence ID" value="MEQ2271925.1"/>
    <property type="molecule type" value="Genomic_DNA"/>
</dbReference>
<evidence type="ECO:0000313" key="2">
    <source>
        <dbReference type="EMBL" id="MEQ2271925.1"/>
    </source>
</evidence>
<sequence>AGMGPQDQEESCVYPNLGPFTSEIKAKVKQFVEERTEPSLWIFVIVGAVTTVSVLGVVVLLLYRRYKKSRQQRDLVSLGGTMGLRGQDNAS</sequence>
<keyword evidence="3" id="KW-1185">Reference proteome</keyword>
<keyword evidence="1" id="KW-0812">Transmembrane</keyword>
<proteinExistence type="predicted"/>
<dbReference type="Proteomes" id="UP001444071">
    <property type="component" value="Unassembled WGS sequence"/>
</dbReference>
<feature type="transmembrane region" description="Helical" evidence="1">
    <location>
        <begin position="40"/>
        <end position="63"/>
    </location>
</feature>
<name>A0ABV0WS30_9TELE</name>
<comment type="caution">
    <text evidence="2">The sequence shown here is derived from an EMBL/GenBank/DDBJ whole genome shotgun (WGS) entry which is preliminary data.</text>
</comment>
<reference evidence="2 3" key="1">
    <citation type="submission" date="2021-06" db="EMBL/GenBank/DDBJ databases">
        <authorList>
            <person name="Palmer J.M."/>
        </authorList>
    </citation>
    <scope>NUCLEOTIDE SEQUENCE [LARGE SCALE GENOMIC DNA]</scope>
    <source>
        <strain evidence="2 3">XR_2019</strain>
        <tissue evidence="2">Muscle</tissue>
    </source>
</reference>
<keyword evidence="1" id="KW-1133">Transmembrane helix</keyword>
<keyword evidence="1" id="KW-0472">Membrane</keyword>
<gene>
    <name evidence="2" type="ORF">XENORESO_011324</name>
</gene>
<feature type="non-terminal residue" evidence="2">
    <location>
        <position position="1"/>
    </location>
</feature>
<protein>
    <submittedName>
        <fullName evidence="2">Uncharacterized protein</fullName>
    </submittedName>
</protein>
<evidence type="ECO:0000256" key="1">
    <source>
        <dbReference type="SAM" id="Phobius"/>
    </source>
</evidence>